<dbReference type="SUPFAM" id="SSF56112">
    <property type="entry name" value="Protein kinase-like (PK-like)"/>
    <property type="match status" value="1"/>
</dbReference>
<proteinExistence type="predicted"/>
<protein>
    <submittedName>
        <fullName evidence="7">Protein serine/threonine kinase, putative</fullName>
        <ecNumber evidence="7">2.7.11.25</ecNumber>
    </submittedName>
</protein>
<dbReference type="GeneID" id="14893553"/>
<accession>L7FPH0</accession>
<evidence type="ECO:0000313" key="8">
    <source>
        <dbReference type="Proteomes" id="UP000014680"/>
    </source>
</evidence>
<evidence type="ECO:0000256" key="4">
    <source>
        <dbReference type="SAM" id="Phobius"/>
    </source>
</evidence>
<keyword evidence="4" id="KW-0812">Transmembrane</keyword>
<dbReference type="SMART" id="SM00261">
    <property type="entry name" value="FU"/>
    <property type="match status" value="4"/>
</dbReference>
<evidence type="ECO:0000256" key="5">
    <source>
        <dbReference type="SAM" id="SignalP"/>
    </source>
</evidence>
<dbReference type="PROSITE" id="PS00108">
    <property type="entry name" value="PROTEIN_KINASE_ST"/>
    <property type="match status" value="1"/>
</dbReference>
<dbReference type="Pfam" id="PF00069">
    <property type="entry name" value="Pkinase"/>
    <property type="match status" value="1"/>
</dbReference>
<keyword evidence="5" id="KW-0732">Signal</keyword>
<dbReference type="PANTHER" id="PTHR45756">
    <property type="entry name" value="PALMITOYLTRANSFERASE"/>
    <property type="match status" value="1"/>
</dbReference>
<evidence type="ECO:0000256" key="1">
    <source>
        <dbReference type="ARBA" id="ARBA00022741"/>
    </source>
</evidence>
<sequence length="1936" mass="220181">MHVLLITILTIITNAYYYCDYERNGTFYPGNSICSTINNEKVNYDYNSNSPSIRIENYTNTLTFKNVQSDIYIGIYTETSVDTIIVYKTQTFNKSYFLYTNKMTENMKIKLYGNQMKNATLVDKIIFSSKNMDYYPKVFYSGDNFDKYLFIDFNSGYNIFTIKSDKITVIPDLGVAATYSGMYYMGTYNDTNRVFKNFLIGQICAFIEIGNSLYRYFCYSSNFADFYNQKTSLTIAKTETNNYDTGITEMTFNLTNCDISGPLIPRINMNATFNIDELIINSNCLATNQATWVVLAKTTLNVKLVEMKNTRFVVSGIHFSKFEEIRNTNDIYNNPAYVFNISILENRGLPFSVTKYTHKGSVVILGTGVTTVKSLNPINVTFMNISKVFFENNGVTINSDINVIMNDWNFVSSTNTTTVQNFVADVSQTTITVLDGYILIINNLQYSFPVKISGNVQINNVVINRNAALVLYNGAFIQNLTCSSIDKNNVLYDGVLTPTQMQLKQKSTYRIVDKDSTLDCECHFSNGSYSGGFIENDCSLLETEFVLDLSLNPFSVVDFGITTYKNFNYLLVGKRHQINVNSFSVNAIKNLEQNISLVLDTNVYLGNVIINGNFTVHSYKQLTLKLRNTFIINEERTNKPYIIVWQNTFPTYPKFYNYNYEENVSGDFCFDFVSSSHEILDMQNILNFKNNKYFFLADNKLMRWCPSAEINTTVVKCYLNSTNYHNEYDIDDIVFTLPHCPCKDCQLFLQENLINCNNNDIIGILQIEKGKTLSNPGVISKVNYINGYLFGEIDSLDTLSGMLTINSTNVTINALSTNYMSSIIASNETTVFNLKNLMSKLMNLKLKTLNKIDIQIDYCKNENCEINLSSDSIKEIHIENTNTNNIKYNLTGVQSVEKVSVNTTSKINLNIVKNTELSLENSGIVMLSATNKPNLHLNYLNNQMLIVDSELSLDIQITNTLSIFCQNNKGITVSSSGTNAITLSISQNLCNSGFVSDMKFTCTSCNIGYRLYKGVCTSIRSIPNCANYDENGGFYTKDGVMCIACTNNCNRCSNTTCFQCQKQYIITEQITCKRIEQTKGIYEFDKFIQCAESNYIKESECLSCEIEHCTSCLEDLNTNEIKCLICEHNFILNGNTCEQKEQALTSSNSFVTSCNSGYYLDNETNECLQCSNDSSCYICDQNECIQCANGFVKMFEKCIKVDHCISIPNGFCHICEGGFVTNKTTCFQKVENCVNYNLEQCVECENPYILSNNTCNNYTEELMETMNCEVSWDFGCVRCSESFYSSNYKCEMCSDTCGECLSSSEYCISCNQTTFLVNNKCASNDELKEKCQQLSIVGGCANCNDGYYRVSFACEKCLPECETCLTNTTCLTCNLEHFKTYSGVCKLKNETLGCSGNIDSEYGCSSCEDWYYLENKECHKCSDNCEKCKQFVTCEYCTNKYVLDKTQKCVLFSEITNCVESRSSKCTKCTFWHIPSENGSSCETQAVWWFIVLVLLFVFFVVFVVIVALYFTVKKMIAHKLKKEQEKTVCVFKMSRSNIRFIVKLSSSICSNKNKLVFPDDEKQEIDVCVESKELLCLGNLTKGRIKVQLSAKTGCEKYTIRTNPELIILEKGEACEFSLFICPLCSFTAEEKLVITTCEFKSHENNQISFPMFVTTKISTKIDPEEIEENLIVGEGSFGVVYKGTFRGNTVAIKKVKTQAMDDKSKTEFEAEVDMLDKFRSEYIVYFYGAVMFEKRFAIITEFADFGSLQDLMKRIKTSEVNIKLRITIFINAAKGISYLHENGILHRDIKPDNILVFSLDLNQKVNAKLTDFGSARNVNLLLTNMTFTKGIGTPVYMAPEVLKQEKYTKSADIYSFGITMFEIFSWKEAYPKEEFKFPWKIAEFVMNGKHPVIRPDITNNEFCLIRGCWDFNKANRMTITTVLEHLLKLSNELV</sequence>
<feature type="transmembrane region" description="Helical" evidence="4">
    <location>
        <begin position="1486"/>
        <end position="1513"/>
    </location>
</feature>
<keyword evidence="8" id="KW-1185">Reference proteome</keyword>
<dbReference type="InterPro" id="IPR009030">
    <property type="entry name" value="Growth_fac_rcpt_cys_sf"/>
</dbReference>
<dbReference type="GO" id="GO:0005524">
    <property type="term" value="F:ATP binding"/>
    <property type="evidence" value="ECO:0007669"/>
    <property type="project" value="UniProtKB-UniRule"/>
</dbReference>
<keyword evidence="4" id="KW-1133">Transmembrane helix</keyword>
<dbReference type="PROSITE" id="PS00107">
    <property type="entry name" value="PROTEIN_KINASE_ATP"/>
    <property type="match status" value="1"/>
</dbReference>
<dbReference type="RefSeq" id="XP_004261336.1">
    <property type="nucleotide sequence ID" value="XM_004261288.1"/>
</dbReference>
<dbReference type="SMART" id="SM00220">
    <property type="entry name" value="S_TKc"/>
    <property type="match status" value="1"/>
</dbReference>
<evidence type="ECO:0000259" key="6">
    <source>
        <dbReference type="PROSITE" id="PS50011"/>
    </source>
</evidence>
<feature type="domain" description="Protein kinase" evidence="6">
    <location>
        <begin position="1668"/>
        <end position="1930"/>
    </location>
</feature>
<dbReference type="InterPro" id="IPR008271">
    <property type="entry name" value="Ser/Thr_kinase_AS"/>
</dbReference>
<dbReference type="PROSITE" id="PS50011">
    <property type="entry name" value="PROTEIN_KINASE_DOM"/>
    <property type="match status" value="1"/>
</dbReference>
<dbReference type="InterPro" id="IPR053215">
    <property type="entry name" value="TKL_Ser/Thr_kinase"/>
</dbReference>
<dbReference type="OrthoDB" id="300641at2759"/>
<organism evidence="7 8">
    <name type="scientific">Entamoeba invadens IP1</name>
    <dbReference type="NCBI Taxonomy" id="370355"/>
    <lineage>
        <taxon>Eukaryota</taxon>
        <taxon>Amoebozoa</taxon>
        <taxon>Evosea</taxon>
        <taxon>Archamoebae</taxon>
        <taxon>Mastigamoebida</taxon>
        <taxon>Entamoebidae</taxon>
        <taxon>Entamoeba</taxon>
    </lineage>
</organism>
<gene>
    <name evidence="7" type="ORF">EIN_041840</name>
</gene>
<dbReference type="Gene3D" id="3.30.200.20">
    <property type="entry name" value="Phosphorylase Kinase, domain 1"/>
    <property type="match status" value="1"/>
</dbReference>
<dbReference type="InterPro" id="IPR006212">
    <property type="entry name" value="Furin_repeat"/>
</dbReference>
<evidence type="ECO:0000313" key="7">
    <source>
        <dbReference type="EMBL" id="ELP94565.1"/>
    </source>
</evidence>
<dbReference type="VEuPathDB" id="AmoebaDB:EIN_041840"/>
<dbReference type="KEGG" id="eiv:EIN_041840"/>
<dbReference type="PANTHER" id="PTHR45756:SF1">
    <property type="entry name" value="PROTEIN KINASE DOMAIN CONTAINING PROTEIN"/>
    <property type="match status" value="1"/>
</dbReference>
<evidence type="ECO:0000256" key="3">
    <source>
        <dbReference type="PROSITE-ProRule" id="PRU10141"/>
    </source>
</evidence>
<dbReference type="GO" id="GO:0004709">
    <property type="term" value="F:MAP kinase kinase kinase activity"/>
    <property type="evidence" value="ECO:0007669"/>
    <property type="project" value="UniProtKB-EC"/>
</dbReference>
<dbReference type="Gene3D" id="1.10.510.10">
    <property type="entry name" value="Transferase(Phosphotransferase) domain 1"/>
    <property type="match status" value="1"/>
</dbReference>
<keyword evidence="7" id="KW-0418">Kinase</keyword>
<dbReference type="Proteomes" id="UP000014680">
    <property type="component" value="Unassembled WGS sequence"/>
</dbReference>
<name>L7FPH0_ENTIV</name>
<dbReference type="InterPro" id="IPR011009">
    <property type="entry name" value="Kinase-like_dom_sf"/>
</dbReference>
<dbReference type="EMBL" id="KB206189">
    <property type="protein sequence ID" value="ELP94565.1"/>
    <property type="molecule type" value="Genomic_DNA"/>
</dbReference>
<feature type="binding site" evidence="3">
    <location>
        <position position="1696"/>
    </location>
    <ligand>
        <name>ATP</name>
        <dbReference type="ChEBI" id="CHEBI:30616"/>
    </ligand>
</feature>
<dbReference type="SUPFAM" id="SSF57184">
    <property type="entry name" value="Growth factor receptor domain"/>
    <property type="match status" value="3"/>
</dbReference>
<keyword evidence="1 3" id="KW-0547">Nucleotide-binding</keyword>
<feature type="signal peptide" evidence="5">
    <location>
        <begin position="1"/>
        <end position="15"/>
    </location>
</feature>
<dbReference type="InterPro" id="IPR000719">
    <property type="entry name" value="Prot_kinase_dom"/>
</dbReference>
<dbReference type="InterPro" id="IPR017441">
    <property type="entry name" value="Protein_kinase_ATP_BS"/>
</dbReference>
<dbReference type="EC" id="2.7.11.25" evidence="7"/>
<feature type="chain" id="PRO_5012519840" evidence="5">
    <location>
        <begin position="16"/>
        <end position="1936"/>
    </location>
</feature>
<keyword evidence="2 3" id="KW-0067">ATP-binding</keyword>
<keyword evidence="4" id="KW-0472">Membrane</keyword>
<keyword evidence="7" id="KW-0808">Transferase</keyword>
<reference evidence="7 8" key="1">
    <citation type="submission" date="2012-10" db="EMBL/GenBank/DDBJ databases">
        <authorList>
            <person name="Zafar N."/>
            <person name="Inman J."/>
            <person name="Hall N."/>
            <person name="Lorenzi H."/>
            <person name="Caler E."/>
        </authorList>
    </citation>
    <scope>NUCLEOTIDE SEQUENCE [LARGE SCALE GENOMIC DNA]</scope>
    <source>
        <strain evidence="7 8">IP1</strain>
    </source>
</reference>
<evidence type="ECO:0000256" key="2">
    <source>
        <dbReference type="ARBA" id="ARBA00022840"/>
    </source>
</evidence>